<evidence type="ECO:0000313" key="1">
    <source>
        <dbReference type="EMBL" id="ANE04040.1"/>
    </source>
</evidence>
<organism evidence="1 2">
    <name type="scientific">Corynebacterium crudilactis</name>
    <dbReference type="NCBI Taxonomy" id="1652495"/>
    <lineage>
        <taxon>Bacteria</taxon>
        <taxon>Bacillati</taxon>
        <taxon>Actinomycetota</taxon>
        <taxon>Actinomycetes</taxon>
        <taxon>Mycobacteriales</taxon>
        <taxon>Corynebacteriaceae</taxon>
        <taxon>Corynebacterium</taxon>
    </lineage>
</organism>
<dbReference type="AlphaFoldDB" id="A0A172QTQ5"/>
<evidence type="ECO:0000313" key="2">
    <source>
        <dbReference type="Proteomes" id="UP000076929"/>
    </source>
</evidence>
<dbReference type="KEGG" id="ccjz:ccrud_07360"/>
<dbReference type="EMBL" id="CP015622">
    <property type="protein sequence ID" value="ANE04040.1"/>
    <property type="molecule type" value="Genomic_DNA"/>
</dbReference>
<gene>
    <name evidence="1" type="ORF">ccrud_07360</name>
</gene>
<dbReference type="Proteomes" id="UP000076929">
    <property type="component" value="Chromosome"/>
</dbReference>
<keyword evidence="2" id="KW-1185">Reference proteome</keyword>
<dbReference type="RefSeq" id="WP_066565720.1">
    <property type="nucleotide sequence ID" value="NZ_CP015622.1"/>
</dbReference>
<proteinExistence type="predicted"/>
<name>A0A172QTQ5_9CORY</name>
<dbReference type="STRING" id="1652495.ccrud_07360"/>
<accession>A0A172QTQ5</accession>
<dbReference type="OrthoDB" id="4427333at2"/>
<reference evidence="1 2" key="1">
    <citation type="submission" date="2016-05" db="EMBL/GenBank/DDBJ databases">
        <title>Complete genome sequence of Corynebacterium crudilactis, a new Corynebacterium species isolated from raw cow's milk.</title>
        <authorList>
            <person name="Christian R."/>
            <person name="Zimmermann J."/>
            <person name="Lipski A."/>
            <person name="Kalinowski J."/>
        </authorList>
    </citation>
    <scope>NUCLEOTIDE SEQUENCE [LARGE SCALE GENOMIC DNA]</scope>
    <source>
        <strain evidence="1 2">JZ16</strain>
    </source>
</reference>
<protein>
    <submittedName>
        <fullName evidence="1">Uncharacterized protein</fullName>
    </submittedName>
</protein>
<sequence>MDIANEYRVSRQYVNFLAKKGGYVSPITTITENFPWDVEEMNAGNHLYQSLQLFGHYRLDGWESLKGSSKYKVSGLIKKLRAFNLTSYWTKAINT</sequence>